<organism evidence="12 13">
    <name type="scientific">Candidatus Uhrbacteria bacterium RIFCSPHIGHO2_12_FULL_54_23</name>
    <dbReference type="NCBI Taxonomy" id="1802397"/>
    <lineage>
        <taxon>Bacteria</taxon>
        <taxon>Candidatus Uhriibacteriota</taxon>
    </lineage>
</organism>
<evidence type="ECO:0000256" key="9">
    <source>
        <dbReference type="ARBA" id="ARBA00047913"/>
    </source>
</evidence>
<accession>A0A1F7UIG1</accession>
<dbReference type="GO" id="GO:0050567">
    <property type="term" value="F:glutaminyl-tRNA synthase (glutamine-hydrolyzing) activity"/>
    <property type="evidence" value="ECO:0007669"/>
    <property type="project" value="UniProtKB-UniRule"/>
</dbReference>
<keyword evidence="5 10" id="KW-0067">ATP-binding</keyword>
<dbReference type="InterPro" id="IPR003789">
    <property type="entry name" value="Asn/Gln_tRNA_amidoTrase-B-like"/>
</dbReference>
<dbReference type="Gene3D" id="1.10.10.410">
    <property type="match status" value="1"/>
</dbReference>
<protein>
    <recommendedName>
        <fullName evidence="10">Aspartyl/glutamyl-tRNA(Asn/Gln) amidotransferase subunit B</fullName>
        <shortName evidence="10">Asp/Glu-ADT subunit B</shortName>
        <ecNumber evidence="10">6.3.5.-</ecNumber>
    </recommendedName>
</protein>
<gene>
    <name evidence="10" type="primary">gatB</name>
    <name evidence="12" type="ORF">A3J43_04180</name>
</gene>
<dbReference type="Pfam" id="PF02934">
    <property type="entry name" value="GatB_N"/>
    <property type="match status" value="1"/>
</dbReference>
<proteinExistence type="inferred from homology"/>
<evidence type="ECO:0000256" key="2">
    <source>
        <dbReference type="ARBA" id="ARBA00011123"/>
    </source>
</evidence>
<keyword evidence="4 10" id="KW-0547">Nucleotide-binding</keyword>
<evidence type="ECO:0000256" key="6">
    <source>
        <dbReference type="ARBA" id="ARBA00022917"/>
    </source>
</evidence>
<dbReference type="Proteomes" id="UP000176604">
    <property type="component" value="Unassembled WGS sequence"/>
</dbReference>
<dbReference type="SUPFAM" id="SSF55931">
    <property type="entry name" value="Glutamine synthetase/guanido kinase"/>
    <property type="match status" value="1"/>
</dbReference>
<dbReference type="AlphaFoldDB" id="A0A1F7UIG1"/>
<comment type="similarity">
    <text evidence="1 10">Belongs to the GatB/GatE family. GatB subfamily.</text>
</comment>
<dbReference type="NCBIfam" id="NF004014">
    <property type="entry name" value="PRK05477.1-4"/>
    <property type="match status" value="1"/>
</dbReference>
<feature type="domain" description="Asn/Gln amidotransferase" evidence="11">
    <location>
        <begin position="358"/>
        <end position="508"/>
    </location>
</feature>
<dbReference type="GO" id="GO:0070681">
    <property type="term" value="P:glutaminyl-tRNAGln biosynthesis via transamidation"/>
    <property type="evidence" value="ECO:0007669"/>
    <property type="project" value="TreeGrafter"/>
</dbReference>
<dbReference type="FunFam" id="1.10.10.410:FF:000001">
    <property type="entry name" value="Aspartyl/glutamyl-tRNA(Asn/Gln) amidotransferase subunit B"/>
    <property type="match status" value="1"/>
</dbReference>
<evidence type="ECO:0000256" key="8">
    <source>
        <dbReference type="ARBA" id="ARBA00047380"/>
    </source>
</evidence>
<dbReference type="NCBIfam" id="TIGR00133">
    <property type="entry name" value="gatB"/>
    <property type="match status" value="1"/>
</dbReference>
<dbReference type="EC" id="6.3.5.-" evidence="10"/>
<dbReference type="PANTHER" id="PTHR11659:SF0">
    <property type="entry name" value="GLUTAMYL-TRNA(GLN) AMIDOTRANSFERASE SUBUNIT B, MITOCHONDRIAL"/>
    <property type="match status" value="1"/>
</dbReference>
<evidence type="ECO:0000256" key="1">
    <source>
        <dbReference type="ARBA" id="ARBA00005306"/>
    </source>
</evidence>
<evidence type="ECO:0000256" key="5">
    <source>
        <dbReference type="ARBA" id="ARBA00022840"/>
    </source>
</evidence>
<dbReference type="GO" id="GO:0050566">
    <property type="term" value="F:asparaginyl-tRNA synthase (glutamine-hydrolyzing) activity"/>
    <property type="evidence" value="ECO:0007669"/>
    <property type="project" value="RHEA"/>
</dbReference>
<dbReference type="EMBL" id="MGEF01000039">
    <property type="protein sequence ID" value="OGL78086.1"/>
    <property type="molecule type" value="Genomic_DNA"/>
</dbReference>
<dbReference type="GO" id="GO:0005524">
    <property type="term" value="F:ATP binding"/>
    <property type="evidence" value="ECO:0007669"/>
    <property type="project" value="UniProtKB-KW"/>
</dbReference>
<dbReference type="InterPro" id="IPR006075">
    <property type="entry name" value="Asn/Gln-tRNA_Trfase_suB/E_cat"/>
</dbReference>
<dbReference type="GO" id="GO:0006412">
    <property type="term" value="P:translation"/>
    <property type="evidence" value="ECO:0007669"/>
    <property type="project" value="UniProtKB-UniRule"/>
</dbReference>
<comment type="function">
    <text evidence="7 10">Allows the formation of correctly charged Asn-tRNA(Asn) or Gln-tRNA(Gln) through the transamidation of misacylated Asp-tRNA(Asn) or Glu-tRNA(Gln) in organisms which lack either or both of asparaginyl-tRNA or glutaminyl-tRNA synthetases. The reaction takes place in the presence of glutamine and ATP through an activated phospho-Asp-tRNA(Asn) or phospho-Glu-tRNA(Gln).</text>
</comment>
<dbReference type="InterPro" id="IPR004413">
    <property type="entry name" value="GatB"/>
</dbReference>
<dbReference type="HAMAP" id="MF_00121">
    <property type="entry name" value="GatB"/>
    <property type="match status" value="1"/>
</dbReference>
<dbReference type="InterPro" id="IPR018027">
    <property type="entry name" value="Asn/Gln_amidotransferase"/>
</dbReference>
<reference evidence="12 13" key="1">
    <citation type="journal article" date="2016" name="Nat. Commun.">
        <title>Thousands of microbial genomes shed light on interconnected biogeochemical processes in an aquifer system.</title>
        <authorList>
            <person name="Anantharaman K."/>
            <person name="Brown C.T."/>
            <person name="Hug L.A."/>
            <person name="Sharon I."/>
            <person name="Castelle C.J."/>
            <person name="Probst A.J."/>
            <person name="Thomas B.C."/>
            <person name="Singh A."/>
            <person name="Wilkins M.J."/>
            <person name="Karaoz U."/>
            <person name="Brodie E.L."/>
            <person name="Williams K.H."/>
            <person name="Hubbard S.S."/>
            <person name="Banfield J.F."/>
        </authorList>
    </citation>
    <scope>NUCLEOTIDE SEQUENCE [LARGE SCALE GENOMIC DNA]</scope>
</reference>
<dbReference type="InterPro" id="IPR014746">
    <property type="entry name" value="Gln_synth/guanido_kin_cat_dom"/>
</dbReference>
<evidence type="ECO:0000313" key="13">
    <source>
        <dbReference type="Proteomes" id="UP000176604"/>
    </source>
</evidence>
<evidence type="ECO:0000256" key="7">
    <source>
        <dbReference type="ARBA" id="ARBA00024799"/>
    </source>
</evidence>
<dbReference type="InterPro" id="IPR017958">
    <property type="entry name" value="Gln-tRNA_amidoTrfase_suB_CS"/>
</dbReference>
<dbReference type="InterPro" id="IPR023168">
    <property type="entry name" value="GatB_Yqey_C_2"/>
</dbReference>
<dbReference type="SMART" id="SM00845">
    <property type="entry name" value="GatB_Yqey"/>
    <property type="match status" value="1"/>
</dbReference>
<keyword evidence="3 10" id="KW-0436">Ligase</keyword>
<comment type="subunit">
    <text evidence="2 10">Heterotrimer of A, B and C subunits.</text>
</comment>
<evidence type="ECO:0000259" key="11">
    <source>
        <dbReference type="SMART" id="SM00845"/>
    </source>
</evidence>
<sequence>MSVETIIGLEVHVQLKTKSKMFCGCDNRGEEMPPNTAVCEVCMGHPGTLPVPNRQALEMAVKTALALNCAVLPESKFDRKHYFYPDLPKGYQISQYDQPLSQRGWLEIEMGQGEAKRIGITRLHIEEDTAKLLHGAENATLVDFNRAGTPLMEVVSEPDIRTPAEAKAYLQELRAIVRTLKVSDADMEKGHLRCDANISVRRSTQIDAQMSADSVGELNTKIEIKNLNSFRAVERALEYEQRRLSELLEKGEYPHVQETRGWNDATGVTELQRSKEEAEDYRYFPEPDIPPLRFSLEEIARMRAEIPELPQAKRKRFGAQYRFSPLDARTLTADERLADYTEKVISELIAWLTALPGELDEAEVWETQGEKLSRLTAGWLTSKLGGVLAARGETYEGLRVTPEDFAEFLTLIYERTISSTIAQELLAKMVETGDDPHTLLETLGGGQVKDVAILGKAVDEVINANPKIVAQFKAGKDAVIMYLVGQVMKTMKGKADPQLVQSLLREKLS</sequence>
<dbReference type="InterPro" id="IPR017959">
    <property type="entry name" value="Asn/Gln-tRNA_amidoTrfase_suB/E"/>
</dbReference>
<comment type="catalytic activity">
    <reaction evidence="8 10">
        <text>L-aspartyl-tRNA(Asn) + L-glutamine + ATP + H2O = L-asparaginyl-tRNA(Asn) + L-glutamate + ADP + phosphate + 2 H(+)</text>
        <dbReference type="Rhea" id="RHEA:14513"/>
        <dbReference type="Rhea" id="RHEA-COMP:9674"/>
        <dbReference type="Rhea" id="RHEA-COMP:9677"/>
        <dbReference type="ChEBI" id="CHEBI:15377"/>
        <dbReference type="ChEBI" id="CHEBI:15378"/>
        <dbReference type="ChEBI" id="CHEBI:29985"/>
        <dbReference type="ChEBI" id="CHEBI:30616"/>
        <dbReference type="ChEBI" id="CHEBI:43474"/>
        <dbReference type="ChEBI" id="CHEBI:58359"/>
        <dbReference type="ChEBI" id="CHEBI:78515"/>
        <dbReference type="ChEBI" id="CHEBI:78516"/>
        <dbReference type="ChEBI" id="CHEBI:456216"/>
    </reaction>
</comment>
<name>A0A1F7UIG1_9BACT</name>
<dbReference type="SUPFAM" id="SSF89095">
    <property type="entry name" value="GatB/YqeY motif"/>
    <property type="match status" value="1"/>
</dbReference>
<evidence type="ECO:0000256" key="10">
    <source>
        <dbReference type="HAMAP-Rule" id="MF_00121"/>
    </source>
</evidence>
<keyword evidence="6 10" id="KW-0648">Protein biosynthesis</keyword>
<comment type="catalytic activity">
    <reaction evidence="9 10">
        <text>L-glutamyl-tRNA(Gln) + L-glutamine + ATP + H2O = L-glutaminyl-tRNA(Gln) + L-glutamate + ADP + phosphate + H(+)</text>
        <dbReference type="Rhea" id="RHEA:17521"/>
        <dbReference type="Rhea" id="RHEA-COMP:9681"/>
        <dbReference type="Rhea" id="RHEA-COMP:9684"/>
        <dbReference type="ChEBI" id="CHEBI:15377"/>
        <dbReference type="ChEBI" id="CHEBI:15378"/>
        <dbReference type="ChEBI" id="CHEBI:29985"/>
        <dbReference type="ChEBI" id="CHEBI:30616"/>
        <dbReference type="ChEBI" id="CHEBI:43474"/>
        <dbReference type="ChEBI" id="CHEBI:58359"/>
        <dbReference type="ChEBI" id="CHEBI:78520"/>
        <dbReference type="ChEBI" id="CHEBI:78521"/>
        <dbReference type="ChEBI" id="CHEBI:456216"/>
    </reaction>
</comment>
<comment type="caution">
    <text evidence="12">The sequence shown here is derived from an EMBL/GenBank/DDBJ whole genome shotgun (WGS) entry which is preliminary data.</text>
</comment>
<dbReference type="Pfam" id="PF02637">
    <property type="entry name" value="GatB_Yqey"/>
    <property type="match status" value="1"/>
</dbReference>
<dbReference type="PANTHER" id="PTHR11659">
    <property type="entry name" value="GLUTAMYL-TRNA GLN AMIDOTRANSFERASE SUBUNIT B MITOCHONDRIAL AND PROKARYOTIC PET112-RELATED"/>
    <property type="match status" value="1"/>
</dbReference>
<dbReference type="STRING" id="1802397.A3J43_04180"/>
<evidence type="ECO:0000313" key="12">
    <source>
        <dbReference type="EMBL" id="OGL78086.1"/>
    </source>
</evidence>
<dbReference type="NCBIfam" id="NF004012">
    <property type="entry name" value="PRK05477.1-2"/>
    <property type="match status" value="1"/>
</dbReference>
<evidence type="ECO:0000256" key="3">
    <source>
        <dbReference type="ARBA" id="ARBA00022598"/>
    </source>
</evidence>
<evidence type="ECO:0000256" key="4">
    <source>
        <dbReference type="ARBA" id="ARBA00022741"/>
    </source>
</evidence>
<dbReference type="PROSITE" id="PS01234">
    <property type="entry name" value="GATB"/>
    <property type="match status" value="1"/>
</dbReference>